<feature type="non-terminal residue" evidence="2">
    <location>
        <position position="129"/>
    </location>
</feature>
<dbReference type="GO" id="GO:0004331">
    <property type="term" value="F:fructose-2,6-bisphosphate 2-phosphatase activity"/>
    <property type="evidence" value="ECO:0007669"/>
    <property type="project" value="TreeGrafter"/>
</dbReference>
<protein>
    <submittedName>
        <fullName evidence="2">Histidine phosphatase family protein</fullName>
    </submittedName>
</protein>
<dbReference type="SMART" id="SM00855">
    <property type="entry name" value="PGAM"/>
    <property type="match status" value="1"/>
</dbReference>
<dbReference type="Pfam" id="PF00300">
    <property type="entry name" value="His_Phos_1"/>
    <property type="match status" value="1"/>
</dbReference>
<dbReference type="GO" id="GO:0005829">
    <property type="term" value="C:cytosol"/>
    <property type="evidence" value="ECO:0007669"/>
    <property type="project" value="TreeGrafter"/>
</dbReference>
<dbReference type="PANTHER" id="PTHR46517:SF1">
    <property type="entry name" value="FRUCTOSE-2,6-BISPHOSPHATASE TIGAR"/>
    <property type="match status" value="1"/>
</dbReference>
<dbReference type="AlphaFoldDB" id="A0A9D2QEN0"/>
<dbReference type="SUPFAM" id="SSF53254">
    <property type="entry name" value="Phosphoglycerate mutase-like"/>
    <property type="match status" value="1"/>
</dbReference>
<dbReference type="GO" id="GO:0043456">
    <property type="term" value="P:regulation of pentose-phosphate shunt"/>
    <property type="evidence" value="ECO:0007669"/>
    <property type="project" value="TreeGrafter"/>
</dbReference>
<dbReference type="Gene3D" id="3.40.50.1240">
    <property type="entry name" value="Phosphoglycerate mutase-like"/>
    <property type="match status" value="1"/>
</dbReference>
<evidence type="ECO:0000256" key="1">
    <source>
        <dbReference type="ARBA" id="ARBA00022801"/>
    </source>
</evidence>
<dbReference type="EMBL" id="DWVP01000007">
    <property type="protein sequence ID" value="HJC84698.1"/>
    <property type="molecule type" value="Genomic_DNA"/>
</dbReference>
<dbReference type="InterPro" id="IPR029033">
    <property type="entry name" value="His_PPase_superfam"/>
</dbReference>
<gene>
    <name evidence="2" type="ORF">H9751_03965</name>
</gene>
<dbReference type="PANTHER" id="PTHR46517">
    <property type="entry name" value="FRUCTOSE-2,6-BISPHOSPHATASE TIGAR"/>
    <property type="match status" value="1"/>
</dbReference>
<reference evidence="2" key="1">
    <citation type="journal article" date="2021" name="PeerJ">
        <title>Extensive microbial diversity within the chicken gut microbiome revealed by metagenomics and culture.</title>
        <authorList>
            <person name="Gilroy R."/>
            <person name="Ravi A."/>
            <person name="Getino M."/>
            <person name="Pursley I."/>
            <person name="Horton D.L."/>
            <person name="Alikhan N.F."/>
            <person name="Baker D."/>
            <person name="Gharbi K."/>
            <person name="Hall N."/>
            <person name="Watson M."/>
            <person name="Adriaenssens E.M."/>
            <person name="Foster-Nyarko E."/>
            <person name="Jarju S."/>
            <person name="Secka A."/>
            <person name="Antonio M."/>
            <person name="Oren A."/>
            <person name="Chaudhuri R.R."/>
            <person name="La Ragione R."/>
            <person name="Hildebrand F."/>
            <person name="Pallen M.J."/>
        </authorList>
    </citation>
    <scope>NUCLEOTIDE SEQUENCE</scope>
    <source>
        <strain evidence="2">ChiHjej13B12-4958</strain>
    </source>
</reference>
<accession>A0A9D2QEN0</accession>
<comment type="caution">
    <text evidence="2">The sequence shown here is derived from an EMBL/GenBank/DDBJ whole genome shotgun (WGS) entry which is preliminary data.</text>
</comment>
<name>A0A9D2QEN0_9CORY</name>
<evidence type="ECO:0000313" key="3">
    <source>
        <dbReference type="Proteomes" id="UP000823858"/>
    </source>
</evidence>
<reference evidence="2" key="2">
    <citation type="submission" date="2021-04" db="EMBL/GenBank/DDBJ databases">
        <authorList>
            <person name="Gilroy R."/>
        </authorList>
    </citation>
    <scope>NUCLEOTIDE SEQUENCE</scope>
    <source>
        <strain evidence="2">ChiHjej13B12-4958</strain>
    </source>
</reference>
<evidence type="ECO:0000313" key="2">
    <source>
        <dbReference type="EMBL" id="HJC84698.1"/>
    </source>
</evidence>
<organism evidence="2 3">
    <name type="scientific">Candidatus Corynebacterium faecigallinarum</name>
    <dbReference type="NCBI Taxonomy" id="2838528"/>
    <lineage>
        <taxon>Bacteria</taxon>
        <taxon>Bacillati</taxon>
        <taxon>Actinomycetota</taxon>
        <taxon>Actinomycetes</taxon>
        <taxon>Mycobacteriales</taxon>
        <taxon>Corynebacteriaceae</taxon>
        <taxon>Corynebacterium</taxon>
    </lineage>
</organism>
<sequence>MKRLFVVTHPEATHHVDGLVGGWFDSALTERGLRDAGRIAETLRSDFGLGSVDGAGDGARPSAGVRIVSSDLLRTRQTAEVIADALGVPVELERGLREKSYGVAEGRPQSWLDERFITPPSVGERMDHD</sequence>
<dbReference type="GO" id="GO:0045820">
    <property type="term" value="P:negative regulation of glycolytic process"/>
    <property type="evidence" value="ECO:0007669"/>
    <property type="project" value="TreeGrafter"/>
</dbReference>
<dbReference type="InterPro" id="IPR013078">
    <property type="entry name" value="His_Pase_superF_clade-1"/>
</dbReference>
<dbReference type="InterPro" id="IPR051695">
    <property type="entry name" value="Phosphoglycerate_Mutase"/>
</dbReference>
<dbReference type="CDD" id="cd07067">
    <property type="entry name" value="HP_PGM_like"/>
    <property type="match status" value="1"/>
</dbReference>
<proteinExistence type="predicted"/>
<keyword evidence="1" id="KW-0378">Hydrolase</keyword>
<dbReference type="Proteomes" id="UP000823858">
    <property type="component" value="Unassembled WGS sequence"/>
</dbReference>